<dbReference type="PANTHER" id="PTHR34700">
    <property type="entry name" value="POTASSIUM BINDING PROTEIN KBP"/>
    <property type="match status" value="1"/>
</dbReference>
<keyword evidence="2" id="KW-0812">Transmembrane</keyword>
<evidence type="ECO:0000313" key="5">
    <source>
        <dbReference type="Proteomes" id="UP001500212"/>
    </source>
</evidence>
<dbReference type="Pfam" id="PF03704">
    <property type="entry name" value="BTAD"/>
    <property type="match status" value="1"/>
</dbReference>
<dbReference type="InterPro" id="IPR005158">
    <property type="entry name" value="BTAD"/>
</dbReference>
<dbReference type="Proteomes" id="UP001500212">
    <property type="component" value="Unassembled WGS sequence"/>
</dbReference>
<reference evidence="5" key="1">
    <citation type="journal article" date="2019" name="Int. J. Syst. Evol. Microbiol.">
        <title>The Global Catalogue of Microorganisms (GCM) 10K type strain sequencing project: providing services to taxonomists for standard genome sequencing and annotation.</title>
        <authorList>
            <consortium name="The Broad Institute Genomics Platform"/>
            <consortium name="The Broad Institute Genome Sequencing Center for Infectious Disease"/>
            <person name="Wu L."/>
            <person name="Ma J."/>
        </authorList>
    </citation>
    <scope>NUCLEOTIDE SEQUENCE [LARGE SCALE GENOMIC DNA]</scope>
    <source>
        <strain evidence="5">JCM 17938</strain>
    </source>
</reference>
<protein>
    <recommendedName>
        <fullName evidence="3">Bacterial transcriptional activator domain-containing protein</fullName>
    </recommendedName>
</protein>
<sequence>MSTFRRQPVRIDRGRGPGDVAVGVLALAALAALLVGVPFALVTFFGSPIPSRPPSMETLTQRLDTTALMRILVIVVWLAWLQLAVCVLVEVYAGIRGVGVPARVPFAGGPQAVAHRLVVAALLLFTATTVVVPALTAPRATHVQVKDPPRQQQQPRPAAEHAEAPATRQAPLEEDAGPAAPMDQNAVRKIYRVRPPEGRHHESLWEIAEKCLGDGRRYREIYALNKGKVQPDGTRLTMASLIRPGWVLDMPADATHVEVVHRGPHDGQHEHGVPHSQVPGGVHHSGSVNTEKQAVEAARRAAQEEARQHQAGHEAGQGTQGSDRQGGSEAARPPAAQSPHATAPDTAPSGRPSAQASPRAAHPTPARPEHSGHPSEQQRPPAEQHRPAERQPVHLPAFGWPEELAVASLLAAGVLAVLGRRRREQLWRRAFGTRIARPDGEAALAEQALRIGADTDATRLLDLGLRQMSQALAAEGRTLPTVYGVHLGADSLDLWIAPADRNPPAPWEEYDNGQVWRLNAGALDEVATADLADVLAPYPGLVSIGTNDTGRILVDLETAHGLISLQGPDEARRAVLAAVAVELATNRWSDHMRITLVGFGEELSLIAPDRIRTVATLAEALPELESRTEEVRQALAASGVDSVLTGRCRGVFGEAWMPHYLIMADPPTPEEAERLVALARTGQRMAAGYIVAGETPGATWTWDVTADGRLRAGVLGFDVEAQLVPERHYRAVLELFRTAGRADGVPYGGIDEEPVAPPAMGEVRPAVDIRILGPVEVDAPGVVEESRRALCTEVLVYLATHPEGVHPTVLGGAVWPRGVSAPVRDATVARVADWLGRDSRGRPNLYHDERGRIRLGSEVRVDWEMFRWLVWRSAAEPASETAYLSYALDLVRGPLLAGRPRGRYSWLAAEDLEYEATARVADVAHRLVLMRLDDGDARDAVSAARAGLRLAVDDEGLWRDLLRATHATGDQASVHGVVDELSDRVSADPFAAQLQPETEALVEELVPQWRGVAEGAG</sequence>
<feature type="region of interest" description="Disordered" evidence="1">
    <location>
        <begin position="263"/>
        <end position="388"/>
    </location>
</feature>
<feature type="compositionally biased region" description="Basic and acidic residues" evidence="1">
    <location>
        <begin position="263"/>
        <end position="273"/>
    </location>
</feature>
<feature type="compositionally biased region" description="Basic and acidic residues" evidence="1">
    <location>
        <begin position="293"/>
        <end position="312"/>
    </location>
</feature>
<feature type="transmembrane region" description="Helical" evidence="2">
    <location>
        <begin position="20"/>
        <end position="47"/>
    </location>
</feature>
<comment type="caution">
    <text evidence="4">The sequence shown here is derived from an EMBL/GenBank/DDBJ whole genome shotgun (WGS) entry which is preliminary data.</text>
</comment>
<evidence type="ECO:0000256" key="1">
    <source>
        <dbReference type="SAM" id="MobiDB-lite"/>
    </source>
</evidence>
<feature type="domain" description="Bacterial transcriptional activator" evidence="3">
    <location>
        <begin position="874"/>
        <end position="1002"/>
    </location>
</feature>
<dbReference type="EMBL" id="BAABHJ010000005">
    <property type="protein sequence ID" value="GAA4606877.1"/>
    <property type="molecule type" value="Genomic_DNA"/>
</dbReference>
<dbReference type="Gene3D" id="1.25.40.10">
    <property type="entry name" value="Tetratricopeptide repeat domain"/>
    <property type="match status" value="1"/>
</dbReference>
<feature type="transmembrane region" description="Helical" evidence="2">
    <location>
        <begin position="67"/>
        <end position="92"/>
    </location>
</feature>
<feature type="region of interest" description="Disordered" evidence="1">
    <location>
        <begin position="141"/>
        <end position="186"/>
    </location>
</feature>
<gene>
    <name evidence="4" type="ORF">GCM10023195_25430</name>
</gene>
<dbReference type="PANTHER" id="PTHR34700:SF4">
    <property type="entry name" value="PHAGE-LIKE ELEMENT PBSX PROTEIN XKDP"/>
    <property type="match status" value="1"/>
</dbReference>
<name>A0ABP8THR1_9ACTN</name>
<accession>A0ABP8THR1</accession>
<evidence type="ECO:0000259" key="3">
    <source>
        <dbReference type="Pfam" id="PF03704"/>
    </source>
</evidence>
<organism evidence="4 5">
    <name type="scientific">Actinoallomurus liliacearum</name>
    <dbReference type="NCBI Taxonomy" id="1080073"/>
    <lineage>
        <taxon>Bacteria</taxon>
        <taxon>Bacillati</taxon>
        <taxon>Actinomycetota</taxon>
        <taxon>Actinomycetes</taxon>
        <taxon>Streptosporangiales</taxon>
        <taxon>Thermomonosporaceae</taxon>
        <taxon>Actinoallomurus</taxon>
    </lineage>
</organism>
<feature type="transmembrane region" description="Helical" evidence="2">
    <location>
        <begin position="113"/>
        <end position="135"/>
    </location>
</feature>
<keyword evidence="2" id="KW-0472">Membrane</keyword>
<dbReference type="RefSeq" id="WP_345353210.1">
    <property type="nucleotide sequence ID" value="NZ_BAABHJ010000005.1"/>
</dbReference>
<dbReference type="InterPro" id="IPR011990">
    <property type="entry name" value="TPR-like_helical_dom_sf"/>
</dbReference>
<evidence type="ECO:0000256" key="2">
    <source>
        <dbReference type="SAM" id="Phobius"/>
    </source>
</evidence>
<evidence type="ECO:0000313" key="4">
    <source>
        <dbReference type="EMBL" id="GAA4606877.1"/>
    </source>
</evidence>
<keyword evidence="5" id="KW-1185">Reference proteome</keyword>
<proteinExistence type="predicted"/>
<keyword evidence="2" id="KW-1133">Transmembrane helix</keyword>
<dbReference type="InterPro" id="IPR052196">
    <property type="entry name" value="Bact_Kbp"/>
</dbReference>